<gene>
    <name evidence="1" type="ORF">Pth03_26550</name>
</gene>
<dbReference type="EMBL" id="BOOR01000016">
    <property type="protein sequence ID" value="GII54266.1"/>
    <property type="molecule type" value="Genomic_DNA"/>
</dbReference>
<evidence type="ECO:0000313" key="1">
    <source>
        <dbReference type="EMBL" id="GII54266.1"/>
    </source>
</evidence>
<protein>
    <submittedName>
        <fullName evidence="1">Uncharacterized protein</fullName>
    </submittedName>
</protein>
<accession>A0A8J3V0B9</accession>
<dbReference type="AlphaFoldDB" id="A0A8J3V0B9"/>
<keyword evidence="2" id="KW-1185">Reference proteome</keyword>
<sequence length="365" mass="41171">MRERLPELDNAPVDDLDFFADLMITGTMLGLDHTSTRPDVEEALGHDCTFEAPSGMISDFGLVEFGWWRGRADDEWAVTYFGAQTHRLPWLTGTKQIESALADRYGVFRPRLDFGELHSAVQARGFTLAELPSPNDGMIEYWEPTSRMGLLVVADPEEWEELPGTVLKMLGPENGHVYLLFQGREQAFRSYADHLLTLREPDLVAWLDRREPGAEPGRTNWWAYLRNVVARRTGHTPAQEARWRRLGFVLDRHAAERGIDTADEAAVTLIGSLTEARARGMADGLPTMDQAAERWLAATTTLAHATRLCADRPLDPDGVRLSRRLRNQIHLIQPCLPYITSAALADELRAWIELKPALLRLPIKE</sequence>
<dbReference type="RefSeq" id="WP_203944501.1">
    <property type="nucleotide sequence ID" value="NZ_BOOR01000016.1"/>
</dbReference>
<reference evidence="1" key="1">
    <citation type="submission" date="2021-01" db="EMBL/GenBank/DDBJ databases">
        <title>Whole genome shotgun sequence of Planotetraspora thailandica NBRC 104271.</title>
        <authorList>
            <person name="Komaki H."/>
            <person name="Tamura T."/>
        </authorList>
    </citation>
    <scope>NUCLEOTIDE SEQUENCE</scope>
    <source>
        <strain evidence="1">NBRC 104271</strain>
    </source>
</reference>
<comment type="caution">
    <text evidence="1">The sequence shown here is derived from an EMBL/GenBank/DDBJ whole genome shotgun (WGS) entry which is preliminary data.</text>
</comment>
<dbReference type="Proteomes" id="UP000605992">
    <property type="component" value="Unassembled WGS sequence"/>
</dbReference>
<proteinExistence type="predicted"/>
<name>A0A8J3V0B9_9ACTN</name>
<evidence type="ECO:0000313" key="2">
    <source>
        <dbReference type="Proteomes" id="UP000605992"/>
    </source>
</evidence>
<organism evidence="1 2">
    <name type="scientific">Planotetraspora thailandica</name>
    <dbReference type="NCBI Taxonomy" id="487172"/>
    <lineage>
        <taxon>Bacteria</taxon>
        <taxon>Bacillati</taxon>
        <taxon>Actinomycetota</taxon>
        <taxon>Actinomycetes</taxon>
        <taxon>Streptosporangiales</taxon>
        <taxon>Streptosporangiaceae</taxon>
        <taxon>Planotetraspora</taxon>
    </lineage>
</organism>